<dbReference type="InterPro" id="IPR046342">
    <property type="entry name" value="CBS_dom_sf"/>
</dbReference>
<evidence type="ECO:0000256" key="4">
    <source>
        <dbReference type="ARBA" id="ARBA00022692"/>
    </source>
</evidence>
<evidence type="ECO:0000256" key="11">
    <source>
        <dbReference type="SAM" id="Phobius"/>
    </source>
</evidence>
<dbReference type="PANTHER" id="PTHR43099">
    <property type="entry name" value="UPF0053 PROTEIN YRKA"/>
    <property type="match status" value="1"/>
</dbReference>
<feature type="domain" description="CNNM transmembrane" evidence="13">
    <location>
        <begin position="1"/>
        <end position="205"/>
    </location>
</feature>
<dbReference type="Proteomes" id="UP000283479">
    <property type="component" value="Unassembled WGS sequence"/>
</dbReference>
<dbReference type="InterPro" id="IPR051676">
    <property type="entry name" value="UPF0053_domain"/>
</dbReference>
<keyword evidence="3" id="KW-1003">Cell membrane</keyword>
<dbReference type="SMART" id="SM01091">
    <property type="entry name" value="CorC_HlyC"/>
    <property type="match status" value="1"/>
</dbReference>
<dbReference type="InterPro" id="IPR036318">
    <property type="entry name" value="FAD-bd_PCMH-like_sf"/>
</dbReference>
<comment type="similarity">
    <text evidence="2">Belongs to the UPF0053 family.</text>
</comment>
<evidence type="ECO:0000256" key="8">
    <source>
        <dbReference type="ARBA" id="ARBA00023136"/>
    </source>
</evidence>
<evidence type="ECO:0000313" key="15">
    <source>
        <dbReference type="Proteomes" id="UP000283479"/>
    </source>
</evidence>
<dbReference type="SUPFAM" id="SSF56176">
    <property type="entry name" value="FAD-binding/transporter-associated domain-like"/>
    <property type="match status" value="1"/>
</dbReference>
<evidence type="ECO:0000256" key="5">
    <source>
        <dbReference type="ARBA" id="ARBA00022737"/>
    </source>
</evidence>
<evidence type="ECO:0000256" key="1">
    <source>
        <dbReference type="ARBA" id="ARBA00004651"/>
    </source>
</evidence>
<reference evidence="14 15" key="1">
    <citation type="submission" date="2018-11" db="EMBL/GenBank/DDBJ databases">
        <title>Rhodococcus spongicola sp. nov. and Rhodococcus xishaensis sp. nov. from marine sponges.</title>
        <authorList>
            <person name="Li L."/>
            <person name="Lin H.W."/>
        </authorList>
    </citation>
    <scope>NUCLEOTIDE SEQUENCE [LARGE SCALE GENOMIC DNA]</scope>
    <source>
        <strain evidence="14 15">LHW51113</strain>
    </source>
</reference>
<name>A0A438AUA3_9NOCA</name>
<dbReference type="Gene3D" id="3.10.580.10">
    <property type="entry name" value="CBS-domain"/>
    <property type="match status" value="1"/>
</dbReference>
<keyword evidence="8 10" id="KW-0472">Membrane</keyword>
<dbReference type="Pfam" id="PF01595">
    <property type="entry name" value="CNNM"/>
    <property type="match status" value="1"/>
</dbReference>
<evidence type="ECO:0000259" key="12">
    <source>
        <dbReference type="PROSITE" id="PS51371"/>
    </source>
</evidence>
<feature type="transmembrane region" description="Helical" evidence="11">
    <location>
        <begin position="6"/>
        <end position="30"/>
    </location>
</feature>
<comment type="subcellular location">
    <subcellularLocation>
        <location evidence="1">Cell membrane</location>
        <topology evidence="1">Multi-pass membrane protein</topology>
    </subcellularLocation>
</comment>
<comment type="caution">
    <text evidence="14">The sequence shown here is derived from an EMBL/GenBank/DDBJ whole genome shotgun (WGS) entry which is preliminary data.</text>
</comment>
<dbReference type="Pfam" id="PF03471">
    <property type="entry name" value="CorC_HlyC"/>
    <property type="match status" value="1"/>
</dbReference>
<evidence type="ECO:0000256" key="9">
    <source>
        <dbReference type="PROSITE-ProRule" id="PRU00703"/>
    </source>
</evidence>
<dbReference type="EMBL" id="RKLO01000004">
    <property type="protein sequence ID" value="RVW02182.1"/>
    <property type="molecule type" value="Genomic_DNA"/>
</dbReference>
<dbReference type="AlphaFoldDB" id="A0A438AUA3"/>
<dbReference type="GO" id="GO:0005886">
    <property type="term" value="C:plasma membrane"/>
    <property type="evidence" value="ECO:0007669"/>
    <property type="project" value="UniProtKB-SubCell"/>
</dbReference>
<protein>
    <submittedName>
        <fullName evidence="14">HlyC/CorC family transporter</fullName>
    </submittedName>
</protein>
<dbReference type="InterPro" id="IPR044751">
    <property type="entry name" value="Ion_transp-like_CBS"/>
</dbReference>
<feature type="domain" description="CBS" evidence="12">
    <location>
        <begin position="218"/>
        <end position="277"/>
    </location>
</feature>
<dbReference type="SUPFAM" id="SSF54631">
    <property type="entry name" value="CBS-domain pair"/>
    <property type="match status" value="1"/>
</dbReference>
<evidence type="ECO:0000256" key="6">
    <source>
        <dbReference type="ARBA" id="ARBA00022989"/>
    </source>
</evidence>
<dbReference type="CDD" id="cd04590">
    <property type="entry name" value="CBS_pair_CorC_HlyC_assoc"/>
    <property type="match status" value="1"/>
</dbReference>
<dbReference type="InterPro" id="IPR002550">
    <property type="entry name" value="CNNM"/>
</dbReference>
<organism evidence="14 15">
    <name type="scientific">Rhodococcus xishaensis</name>
    <dbReference type="NCBI Taxonomy" id="2487364"/>
    <lineage>
        <taxon>Bacteria</taxon>
        <taxon>Bacillati</taxon>
        <taxon>Actinomycetota</taxon>
        <taxon>Actinomycetes</taxon>
        <taxon>Mycobacteriales</taxon>
        <taxon>Nocardiaceae</taxon>
        <taxon>Rhodococcus</taxon>
    </lineage>
</organism>
<dbReference type="InterPro" id="IPR000644">
    <property type="entry name" value="CBS_dom"/>
</dbReference>
<dbReference type="OrthoDB" id="110231at2"/>
<feature type="transmembrane region" description="Helical" evidence="11">
    <location>
        <begin position="60"/>
        <end position="81"/>
    </location>
</feature>
<dbReference type="RefSeq" id="WP_127954140.1">
    <property type="nucleotide sequence ID" value="NZ_RKLO01000004.1"/>
</dbReference>
<keyword evidence="15" id="KW-1185">Reference proteome</keyword>
<evidence type="ECO:0000256" key="3">
    <source>
        <dbReference type="ARBA" id="ARBA00022475"/>
    </source>
</evidence>
<dbReference type="Pfam" id="PF00571">
    <property type="entry name" value="CBS"/>
    <property type="match status" value="2"/>
</dbReference>
<keyword evidence="7 9" id="KW-0129">CBS domain</keyword>
<dbReference type="PANTHER" id="PTHR43099:SF5">
    <property type="entry name" value="HLYC_CORC FAMILY TRANSPORTER"/>
    <property type="match status" value="1"/>
</dbReference>
<keyword evidence="6 10" id="KW-1133">Transmembrane helix</keyword>
<dbReference type="PROSITE" id="PS51371">
    <property type="entry name" value="CBS"/>
    <property type="match status" value="2"/>
</dbReference>
<dbReference type="InterPro" id="IPR005170">
    <property type="entry name" value="Transptr-assoc_dom"/>
</dbReference>
<keyword evidence="5" id="KW-0677">Repeat</keyword>
<dbReference type="GO" id="GO:0050660">
    <property type="term" value="F:flavin adenine dinucleotide binding"/>
    <property type="evidence" value="ECO:0007669"/>
    <property type="project" value="InterPro"/>
</dbReference>
<evidence type="ECO:0000313" key="14">
    <source>
        <dbReference type="EMBL" id="RVW02182.1"/>
    </source>
</evidence>
<feature type="transmembrane region" description="Helical" evidence="11">
    <location>
        <begin position="93"/>
        <end position="116"/>
    </location>
</feature>
<accession>A0A438AUA3</accession>
<dbReference type="PROSITE" id="PS51846">
    <property type="entry name" value="CNNM"/>
    <property type="match status" value="1"/>
</dbReference>
<evidence type="ECO:0000259" key="13">
    <source>
        <dbReference type="PROSITE" id="PS51846"/>
    </source>
</evidence>
<dbReference type="Gene3D" id="3.30.465.10">
    <property type="match status" value="1"/>
</dbReference>
<evidence type="ECO:0000256" key="7">
    <source>
        <dbReference type="ARBA" id="ARBA00023122"/>
    </source>
</evidence>
<feature type="domain" description="CBS" evidence="12">
    <location>
        <begin position="281"/>
        <end position="338"/>
    </location>
</feature>
<evidence type="ECO:0000256" key="10">
    <source>
        <dbReference type="PROSITE-ProRule" id="PRU01193"/>
    </source>
</evidence>
<proteinExistence type="inferred from homology"/>
<keyword evidence="4 10" id="KW-0812">Transmembrane</keyword>
<evidence type="ECO:0000256" key="2">
    <source>
        <dbReference type="ARBA" id="ARBA00006337"/>
    </source>
</evidence>
<gene>
    <name evidence="14" type="ORF">EGT50_10590</name>
</gene>
<dbReference type="InterPro" id="IPR016169">
    <property type="entry name" value="FAD-bd_PCMH_sub2"/>
</dbReference>
<sequence length="437" mass="47021">MTGDTLLDFVLVVAFILAGGVFAATEIALVSLREGQIHTLAHRSRRGARAASLARNPNRFLSSVQIGVTVAGFFSAAYGAASLAPSIAPTLRGWGMSVGAADVVALVSTTLVISYLSLVLGELVPKRIALQNATGVALVTAPSLDRFATLVRPVIWLLSVSTNGLVRLLGVDPSRKREEMTPAELRELVLGQRGIEDEERRVLAEVFDVGQRTLNEVMRPRTEVDFLAEDTPVRKAQDETLAMGHSRFPVVGTSRDDVVGFVHVRDLQLADPARVATVGELCRPILALPGSKPALAALALMRRDSAQILLVVDEYGGTAGIATLEDIVEEVVGEIGDEFAPLHEPDAVDEDGQEQEIDGLLLVEDFEKDTGTTVPDGPYETIAGYVLHRLQRIPRLGDVVDVDGHRLTVSEMDGRRIAALHLSKDGPGERPQAHWPI</sequence>